<evidence type="ECO:0000313" key="1">
    <source>
        <dbReference type="EMBL" id="KZS03993.1"/>
    </source>
</evidence>
<proteinExistence type="predicted"/>
<sequence length="81" mass="9507">MERLMRQRCAAKPMLFDNVDVSVFLYRFLAYSLLYLIKIRCICEVTTFINAMTRQTNTLFRLLDSVSSAFRFIILCCSASY</sequence>
<reference evidence="1 2" key="1">
    <citation type="submission" date="2016-03" db="EMBL/GenBank/DDBJ databases">
        <title>EvidentialGene: Evidence-directed Construction of Genes on Genomes.</title>
        <authorList>
            <person name="Gilbert D.G."/>
            <person name="Choi J.-H."/>
            <person name="Mockaitis K."/>
            <person name="Colbourne J."/>
            <person name="Pfrender M."/>
        </authorList>
    </citation>
    <scope>NUCLEOTIDE SEQUENCE [LARGE SCALE GENOMIC DNA]</scope>
    <source>
        <strain evidence="1 2">Xinb3</strain>
        <tissue evidence="1">Complete organism</tissue>
    </source>
</reference>
<dbReference type="Proteomes" id="UP000076858">
    <property type="component" value="Unassembled WGS sequence"/>
</dbReference>
<accession>A0A164LCU4</accession>
<dbReference type="AlphaFoldDB" id="A0A164LCU4"/>
<keyword evidence="2" id="KW-1185">Reference proteome</keyword>
<protein>
    <submittedName>
        <fullName evidence="1">Uncharacterized protein</fullName>
    </submittedName>
</protein>
<evidence type="ECO:0000313" key="2">
    <source>
        <dbReference type="Proteomes" id="UP000076858"/>
    </source>
</evidence>
<gene>
    <name evidence="1" type="ORF">APZ42_033115</name>
</gene>
<comment type="caution">
    <text evidence="1">The sequence shown here is derived from an EMBL/GenBank/DDBJ whole genome shotgun (WGS) entry which is preliminary data.</text>
</comment>
<name>A0A164LCU4_9CRUS</name>
<organism evidence="1 2">
    <name type="scientific">Daphnia magna</name>
    <dbReference type="NCBI Taxonomy" id="35525"/>
    <lineage>
        <taxon>Eukaryota</taxon>
        <taxon>Metazoa</taxon>
        <taxon>Ecdysozoa</taxon>
        <taxon>Arthropoda</taxon>
        <taxon>Crustacea</taxon>
        <taxon>Branchiopoda</taxon>
        <taxon>Diplostraca</taxon>
        <taxon>Cladocera</taxon>
        <taxon>Anomopoda</taxon>
        <taxon>Daphniidae</taxon>
        <taxon>Daphnia</taxon>
    </lineage>
</organism>
<dbReference type="EMBL" id="LRGB01003146">
    <property type="protein sequence ID" value="KZS03993.1"/>
    <property type="molecule type" value="Genomic_DNA"/>
</dbReference>